<sequence length="174" mass="17941">MAETDPAAEQTPPASTDGALGEQGAQGKENEPLGEPGLSALHKERERANAAEKQAAEYKAKVDAAESAKLSDIERANKERDDAKAELAQSRTSLARAEALAKFPVPADYQDLVVGTDAASFEASAKKIHELHTRAEGKATRPDPVPGAGTGSNNPPASGGLAAGRAAYAAKKAK</sequence>
<evidence type="ECO:0000256" key="1">
    <source>
        <dbReference type="SAM" id="MobiDB-lite"/>
    </source>
</evidence>
<name>A0A496PMJ9_9MICC</name>
<reference evidence="2 3" key="1">
    <citation type="submission" date="2018-07" db="EMBL/GenBank/DDBJ databases">
        <title>Arthrobacter sp. nov., isolated from raw cow's milk with high bacterial count.</title>
        <authorList>
            <person name="Hahne J."/>
            <person name="Isele D."/>
            <person name="Lipski A."/>
        </authorList>
    </citation>
    <scope>NUCLEOTIDE SEQUENCE [LARGE SCALE GENOMIC DNA]</scope>
    <source>
        <strain evidence="2 3">JZ R-183</strain>
    </source>
</reference>
<dbReference type="Proteomes" id="UP000273119">
    <property type="component" value="Unassembled WGS sequence"/>
</dbReference>
<keyword evidence="3" id="KW-1185">Reference proteome</keyword>
<dbReference type="EMBL" id="QQXL01000001">
    <property type="protein sequence ID" value="RKW71755.1"/>
    <property type="molecule type" value="Genomic_DNA"/>
</dbReference>
<feature type="region of interest" description="Disordered" evidence="1">
    <location>
        <begin position="130"/>
        <end position="174"/>
    </location>
</feature>
<evidence type="ECO:0000313" key="2">
    <source>
        <dbReference type="EMBL" id="RKW71755.1"/>
    </source>
</evidence>
<dbReference type="RefSeq" id="WP_121484018.1">
    <property type="nucleotide sequence ID" value="NZ_QQXL01000001.1"/>
</dbReference>
<comment type="caution">
    <text evidence="2">The sequence shown here is derived from an EMBL/GenBank/DDBJ whole genome shotgun (WGS) entry which is preliminary data.</text>
</comment>
<evidence type="ECO:0000313" key="3">
    <source>
        <dbReference type="Proteomes" id="UP000273119"/>
    </source>
</evidence>
<accession>A0A496PMJ9</accession>
<proteinExistence type="predicted"/>
<feature type="compositionally biased region" description="Basic and acidic residues" evidence="1">
    <location>
        <begin position="130"/>
        <end position="141"/>
    </location>
</feature>
<dbReference type="AlphaFoldDB" id="A0A496PMJ9"/>
<evidence type="ECO:0008006" key="4">
    <source>
        <dbReference type="Google" id="ProtNLM"/>
    </source>
</evidence>
<protein>
    <recommendedName>
        <fullName evidence="4">DUF4355 domain-containing protein</fullName>
    </recommendedName>
</protein>
<organism evidence="2 3">
    <name type="scientific">Galactobacter caseinivorans</name>
    <dbReference type="NCBI Taxonomy" id="2676123"/>
    <lineage>
        <taxon>Bacteria</taxon>
        <taxon>Bacillati</taxon>
        <taxon>Actinomycetota</taxon>
        <taxon>Actinomycetes</taxon>
        <taxon>Micrococcales</taxon>
        <taxon>Micrococcaceae</taxon>
        <taxon>Galactobacter</taxon>
    </lineage>
</organism>
<feature type="region of interest" description="Disordered" evidence="1">
    <location>
        <begin position="1"/>
        <end position="87"/>
    </location>
</feature>
<feature type="compositionally biased region" description="Basic and acidic residues" evidence="1">
    <location>
        <begin position="41"/>
        <end position="85"/>
    </location>
</feature>
<feature type="compositionally biased region" description="Low complexity" evidence="1">
    <location>
        <begin position="157"/>
        <end position="174"/>
    </location>
</feature>
<gene>
    <name evidence="2" type="ORF">DWQ67_02705</name>
</gene>